<dbReference type="STRING" id="229919.GCA_001050195_00173"/>
<reference evidence="2 3" key="1">
    <citation type="journal article" date="2018" name="Nat. Biotechnol.">
        <title>A standardized bacterial taxonomy based on genome phylogeny substantially revises the tree of life.</title>
        <authorList>
            <person name="Parks D.H."/>
            <person name="Chuvochina M."/>
            <person name="Waite D.W."/>
            <person name="Rinke C."/>
            <person name="Skarshewski A."/>
            <person name="Chaumeil P.A."/>
            <person name="Hugenholtz P."/>
        </authorList>
    </citation>
    <scope>NUCLEOTIDE SEQUENCE [LARGE SCALE GENOMIC DNA]</scope>
    <source>
        <strain evidence="2">UBA8781</strain>
    </source>
</reference>
<dbReference type="Gene3D" id="3.40.190.10">
    <property type="entry name" value="Periplasmic binding protein-like II"/>
    <property type="match status" value="2"/>
</dbReference>
<dbReference type="AlphaFoldDB" id="A0A3D1JIG8"/>
<evidence type="ECO:0000313" key="2">
    <source>
        <dbReference type="EMBL" id="HCE18293.1"/>
    </source>
</evidence>
<dbReference type="GO" id="GO:0009228">
    <property type="term" value="P:thiamine biosynthetic process"/>
    <property type="evidence" value="ECO:0007669"/>
    <property type="project" value="InterPro"/>
</dbReference>
<organism evidence="2 3">
    <name type="scientific">Anaerolinea thermolimosa</name>
    <dbReference type="NCBI Taxonomy" id="229919"/>
    <lineage>
        <taxon>Bacteria</taxon>
        <taxon>Bacillati</taxon>
        <taxon>Chloroflexota</taxon>
        <taxon>Anaerolineae</taxon>
        <taxon>Anaerolineales</taxon>
        <taxon>Anaerolineaceae</taxon>
        <taxon>Anaerolinea</taxon>
    </lineage>
</organism>
<name>A0A3D1JIG8_9CHLR</name>
<dbReference type="Proteomes" id="UP000264141">
    <property type="component" value="Unassembled WGS sequence"/>
</dbReference>
<evidence type="ECO:0000313" key="3">
    <source>
        <dbReference type="Proteomes" id="UP000264141"/>
    </source>
</evidence>
<dbReference type="InterPro" id="IPR015168">
    <property type="entry name" value="SsuA/THI5"/>
</dbReference>
<accession>A0A3D1JIG8</accession>
<dbReference type="PANTHER" id="PTHR31528:SF3">
    <property type="entry name" value="THIAMINE BIOSYNTHESIS PROTEIN HI_0357-RELATED"/>
    <property type="match status" value="1"/>
</dbReference>
<comment type="caution">
    <text evidence="2">The sequence shown here is derived from an EMBL/GenBank/DDBJ whole genome shotgun (WGS) entry which is preliminary data.</text>
</comment>
<dbReference type="SUPFAM" id="SSF53850">
    <property type="entry name" value="Periplasmic binding protein-like II"/>
    <property type="match status" value="1"/>
</dbReference>
<sequence>MPAAEMITLIGGVSMKRVLLSFLVVSLWLGMLSGCAPTSSQATPAPVTLKIVALPILDTLPILVAQNQGLFEKNGVKVEFIPAASAPERDQLIASGQADGMINELLSAMFFNKESVRVQVVRYARSASSGSALFTLLAYPGAGIATPADLKGKAIGISEGTIIAYLTERMLSAEGVNPSEVKFISTPKIDGRLALLQSGELDAAVLPEPLASVAAKGGSVVVLADTRHPEFSFSTLSFRKEVLEANPEAVKGFLRGIEAATDLINKEPAKWKQILVEQKILPPALVDTFQVPQFVKAGVPTEAQYNDALAWAKEKGYLDKDIPYADCVNGNFLPGK</sequence>
<protein>
    <submittedName>
        <fullName evidence="2">ABC transporter substrate-binding protein</fullName>
    </submittedName>
</protein>
<dbReference type="InterPro" id="IPR001638">
    <property type="entry name" value="Solute-binding_3/MltF_N"/>
</dbReference>
<gene>
    <name evidence="2" type="ORF">DEQ80_10575</name>
</gene>
<feature type="domain" description="Solute-binding protein family 3/N-terminal" evidence="1">
    <location>
        <begin position="48"/>
        <end position="284"/>
    </location>
</feature>
<dbReference type="SMART" id="SM00062">
    <property type="entry name" value="PBPb"/>
    <property type="match status" value="1"/>
</dbReference>
<proteinExistence type="predicted"/>
<dbReference type="PANTHER" id="PTHR31528">
    <property type="entry name" value="4-AMINO-5-HYDROXYMETHYL-2-METHYLPYRIMIDINE PHOSPHATE SYNTHASE THI11-RELATED"/>
    <property type="match status" value="1"/>
</dbReference>
<evidence type="ECO:0000259" key="1">
    <source>
        <dbReference type="SMART" id="SM00062"/>
    </source>
</evidence>
<dbReference type="Pfam" id="PF09084">
    <property type="entry name" value="NMT1"/>
    <property type="match status" value="1"/>
</dbReference>
<dbReference type="EMBL" id="DPBP01000041">
    <property type="protein sequence ID" value="HCE18293.1"/>
    <property type="molecule type" value="Genomic_DNA"/>
</dbReference>
<dbReference type="InterPro" id="IPR027939">
    <property type="entry name" value="NMT1/THI5"/>
</dbReference>
<dbReference type="OrthoDB" id="9815602at2"/>